<organism evidence="4 5">
    <name type="scientific">Exophiala oligosperma</name>
    <dbReference type="NCBI Taxonomy" id="215243"/>
    <lineage>
        <taxon>Eukaryota</taxon>
        <taxon>Fungi</taxon>
        <taxon>Dikarya</taxon>
        <taxon>Ascomycota</taxon>
        <taxon>Pezizomycotina</taxon>
        <taxon>Eurotiomycetes</taxon>
        <taxon>Chaetothyriomycetidae</taxon>
        <taxon>Chaetothyriales</taxon>
        <taxon>Herpotrichiellaceae</taxon>
        <taxon>Exophiala</taxon>
    </lineage>
</organism>
<feature type="region of interest" description="Disordered" evidence="1">
    <location>
        <begin position="1002"/>
        <end position="1023"/>
    </location>
</feature>
<dbReference type="PROSITE" id="PS50010">
    <property type="entry name" value="DH_2"/>
    <property type="match status" value="1"/>
</dbReference>
<dbReference type="AlphaFoldDB" id="A0A0D2C1U1"/>
<feature type="region of interest" description="Disordered" evidence="1">
    <location>
        <begin position="118"/>
        <end position="180"/>
    </location>
</feature>
<dbReference type="VEuPathDB" id="FungiDB:PV06_04773"/>
<evidence type="ECO:0008006" key="6">
    <source>
        <dbReference type="Google" id="ProtNLM"/>
    </source>
</evidence>
<dbReference type="STRING" id="215243.A0A0D2C1U1"/>
<dbReference type="RefSeq" id="XP_016263913.1">
    <property type="nucleotide sequence ID" value="XM_016405707.1"/>
</dbReference>
<dbReference type="OrthoDB" id="8059989at2759"/>
<dbReference type="InterPro" id="IPR051092">
    <property type="entry name" value="FYVE_RhoGEF_PH"/>
</dbReference>
<dbReference type="Gene3D" id="1.20.900.10">
    <property type="entry name" value="Dbl homology (DH) domain"/>
    <property type="match status" value="1"/>
</dbReference>
<feature type="region of interest" description="Disordered" evidence="1">
    <location>
        <begin position="380"/>
        <end position="423"/>
    </location>
</feature>
<dbReference type="GO" id="GO:0005085">
    <property type="term" value="F:guanyl-nucleotide exchange factor activity"/>
    <property type="evidence" value="ECO:0007669"/>
    <property type="project" value="InterPro"/>
</dbReference>
<dbReference type="SUPFAM" id="SSF53098">
    <property type="entry name" value="Ribonuclease H-like"/>
    <property type="match status" value="1"/>
</dbReference>
<evidence type="ECO:0000313" key="5">
    <source>
        <dbReference type="Proteomes" id="UP000053342"/>
    </source>
</evidence>
<dbReference type="GO" id="GO:0004523">
    <property type="term" value="F:RNA-DNA hybrid ribonuclease activity"/>
    <property type="evidence" value="ECO:0007669"/>
    <property type="project" value="InterPro"/>
</dbReference>
<protein>
    <recommendedName>
        <fullName evidence="6">DH domain-containing protein</fullName>
    </recommendedName>
</protein>
<feature type="compositionally biased region" description="Polar residues" evidence="1">
    <location>
        <begin position="119"/>
        <end position="130"/>
    </location>
</feature>
<evidence type="ECO:0000256" key="1">
    <source>
        <dbReference type="SAM" id="MobiDB-lite"/>
    </source>
</evidence>
<feature type="domain" description="RNase H type-1" evidence="3">
    <location>
        <begin position="977"/>
        <end position="1126"/>
    </location>
</feature>
<dbReference type="Proteomes" id="UP000053342">
    <property type="component" value="Unassembled WGS sequence"/>
</dbReference>
<dbReference type="InterPro" id="IPR002156">
    <property type="entry name" value="RNaseH_domain"/>
</dbReference>
<dbReference type="Pfam" id="PF00075">
    <property type="entry name" value="RNase_H"/>
    <property type="match status" value="1"/>
</dbReference>
<feature type="domain" description="DH" evidence="2">
    <location>
        <begin position="302"/>
        <end position="559"/>
    </location>
</feature>
<dbReference type="PANTHER" id="PTHR12673">
    <property type="entry name" value="FACIOGENITAL DYSPLASIA PROTEIN"/>
    <property type="match status" value="1"/>
</dbReference>
<dbReference type="PANTHER" id="PTHR12673:SF159">
    <property type="entry name" value="LD03170P"/>
    <property type="match status" value="1"/>
</dbReference>
<dbReference type="InterPro" id="IPR035899">
    <property type="entry name" value="DBL_dom_sf"/>
</dbReference>
<dbReference type="InterPro" id="IPR012337">
    <property type="entry name" value="RNaseH-like_sf"/>
</dbReference>
<dbReference type="GO" id="GO:0005737">
    <property type="term" value="C:cytoplasm"/>
    <property type="evidence" value="ECO:0007669"/>
    <property type="project" value="TreeGrafter"/>
</dbReference>
<dbReference type="SUPFAM" id="SSF48065">
    <property type="entry name" value="DBL homology domain (DH-domain)"/>
    <property type="match status" value="1"/>
</dbReference>
<feature type="region of interest" description="Disordered" evidence="1">
    <location>
        <begin position="52"/>
        <end position="78"/>
    </location>
</feature>
<feature type="compositionally biased region" description="Low complexity" evidence="1">
    <location>
        <begin position="159"/>
        <end position="168"/>
    </location>
</feature>
<dbReference type="InterPro" id="IPR036397">
    <property type="entry name" value="RNaseH_sf"/>
</dbReference>
<accession>A0A0D2C1U1</accession>
<dbReference type="EMBL" id="KN847335">
    <property type="protein sequence ID" value="KIW43697.1"/>
    <property type="molecule type" value="Genomic_DNA"/>
</dbReference>
<sequence length="1141" mass="126862">MTAHILPPIVPSPFGRHFQTETGMFNGAESPYTGLSAASSVSVAPFLIHQDRQASSSSAPSALSTPIPTNDENEEPFFPDLRSAYSARSVSARMPIEAKKTISPGNVCGRPYAFPNRKVAQTSSPQSSLASRRLHPLTELKNGRKRAAELSARTPQRTRSSNRVVSSSPRMPLTPANRQLLPDNGFVEAKQPLPASVDVSENSMQASADLSMQEQTVFTVPSASTHRAHRKRLSGASSAFVHTMKTASVSNASFSILPRSLRLGRSTDSYGLFGSHIRQSTDSERPATSASVDEAAFRRGMRRRQTLAELMTTEESYISDLKALIYLYSTLLASTSTISNKLRSSILRNVQDLLHMHERLLDRLHQVAYEAAVRKWADTTSPRHLGSPQRHRRWRSMESNAPFKPSRGHRHTRSSLDSSELSRGRPYLGCADPRDVSDVATVFRDFLHDFSVYEEYCANHSLIAHELQRHAPTLWSTYESGIESLSRSLLALEYRHKHDKKGLTVGDLLIKPIQRVTKYPLLFDDLLKHTPVADCPITHIEVEDTLKYLKALVQSVNQATDNHETRAQVQRRWALQSKLSYGKVLMGPEHFRFLGDIRLCGVLHVTWQTKTRVDGCYALCVLFENSLMIAQPTTASPTFEVVAVLPLSVLTVCSASDGRGLQCHSALHTWKICYEANSYLHEFVFSACSMTEEQVWKDGMSSKEHQSRKTKERLNEVPSSVGLDLKSIGMIYGQQSSTLARQPSVQRAGTVGNRANICQVIIQNTHNPQDLHDFRQPTTTTAINRSQSHMSSHRPIVLTPKRSVRARLETSLSDVWTKDKLPFPGMSGSLGGQIIRASAGSLVRKLSLASIHAPFSRRSGSLSLTSRKSYEAFTESRRSKSKQSVPIFEVRKDSVDDAAPTRKKSHELPELDTMESVVSRMIGSGAKKLSFSQGEGSLLNKGSRQKRSMQRSTPELGPEDPAEMFYADDKERPGQYESAEQVLGTRAGCAFVFRPGTTTSPAGHSSFRLELNGPRGTREPQTSNRAELRAAIAILQFRAWSGEGIQRLVIATDSSYVVDCATQRIHSWQNNGWRTSRGEPVKNRDLWELYLAELQRAGDRGLQVLFWKIPREWNSTADALAKQAATMADQEEFSKVLGVAC</sequence>
<dbReference type="Pfam" id="PF00621">
    <property type="entry name" value="RhoGEF"/>
    <property type="match status" value="1"/>
</dbReference>
<name>A0A0D2C1U1_9EURO</name>
<dbReference type="HOGENOM" id="CLU_010210_2_1_1"/>
<evidence type="ECO:0000313" key="4">
    <source>
        <dbReference type="EMBL" id="KIW43697.1"/>
    </source>
</evidence>
<reference evidence="4 5" key="1">
    <citation type="submission" date="2015-01" db="EMBL/GenBank/DDBJ databases">
        <title>The Genome Sequence of Exophiala oligosperma CBS72588.</title>
        <authorList>
            <consortium name="The Broad Institute Genomics Platform"/>
            <person name="Cuomo C."/>
            <person name="de Hoog S."/>
            <person name="Gorbushina A."/>
            <person name="Stielow B."/>
            <person name="Teixiera M."/>
            <person name="Abouelleil A."/>
            <person name="Chapman S.B."/>
            <person name="Priest M."/>
            <person name="Young S.K."/>
            <person name="Wortman J."/>
            <person name="Nusbaum C."/>
            <person name="Birren B."/>
        </authorList>
    </citation>
    <scope>NUCLEOTIDE SEQUENCE [LARGE SCALE GENOMIC DNA]</scope>
    <source>
        <strain evidence="4 5">CBS 72588</strain>
    </source>
</reference>
<dbReference type="GeneID" id="27356847"/>
<dbReference type="GO" id="GO:0003676">
    <property type="term" value="F:nucleic acid binding"/>
    <property type="evidence" value="ECO:0007669"/>
    <property type="project" value="InterPro"/>
</dbReference>
<dbReference type="SMART" id="SM00325">
    <property type="entry name" value="RhoGEF"/>
    <property type="match status" value="1"/>
</dbReference>
<gene>
    <name evidence="4" type="ORF">PV06_04773</name>
</gene>
<feature type="compositionally biased region" description="Basic and acidic residues" evidence="1">
    <location>
        <begin position="136"/>
        <end position="148"/>
    </location>
</feature>
<dbReference type="PROSITE" id="PS50879">
    <property type="entry name" value="RNASE_H_1"/>
    <property type="match status" value="1"/>
</dbReference>
<evidence type="ECO:0000259" key="2">
    <source>
        <dbReference type="PROSITE" id="PS50010"/>
    </source>
</evidence>
<feature type="compositionally biased region" description="Low complexity" evidence="1">
    <location>
        <begin position="54"/>
        <end position="64"/>
    </location>
</feature>
<dbReference type="Gene3D" id="3.30.420.10">
    <property type="entry name" value="Ribonuclease H-like superfamily/Ribonuclease H"/>
    <property type="match status" value="1"/>
</dbReference>
<dbReference type="CDD" id="cd00160">
    <property type="entry name" value="RhoGEF"/>
    <property type="match status" value="1"/>
</dbReference>
<feature type="region of interest" description="Disordered" evidence="1">
    <location>
        <begin position="932"/>
        <end position="961"/>
    </location>
</feature>
<proteinExistence type="predicted"/>
<dbReference type="CDD" id="cd13934">
    <property type="entry name" value="RNase_H_Dikarya_like"/>
    <property type="match status" value="1"/>
</dbReference>
<evidence type="ECO:0000259" key="3">
    <source>
        <dbReference type="PROSITE" id="PS50879"/>
    </source>
</evidence>
<keyword evidence="5" id="KW-1185">Reference proteome</keyword>
<dbReference type="InterPro" id="IPR000219">
    <property type="entry name" value="DH_dom"/>
</dbReference>